<feature type="region of interest" description="Disordered" evidence="1">
    <location>
        <begin position="82"/>
        <end position="105"/>
    </location>
</feature>
<dbReference type="Proteomes" id="UP000324222">
    <property type="component" value="Unassembled WGS sequence"/>
</dbReference>
<evidence type="ECO:0000313" key="3">
    <source>
        <dbReference type="Proteomes" id="UP000324222"/>
    </source>
</evidence>
<accession>A0A5B7D5I9</accession>
<reference evidence="2 3" key="1">
    <citation type="submission" date="2019-05" db="EMBL/GenBank/DDBJ databases">
        <title>Another draft genome of Portunus trituberculatus and its Hox gene families provides insights of decapod evolution.</title>
        <authorList>
            <person name="Jeong J.-H."/>
            <person name="Song I."/>
            <person name="Kim S."/>
            <person name="Choi T."/>
            <person name="Kim D."/>
            <person name="Ryu S."/>
            <person name="Kim W."/>
        </authorList>
    </citation>
    <scope>NUCLEOTIDE SEQUENCE [LARGE SCALE GENOMIC DNA]</scope>
    <source>
        <tissue evidence="2">Muscle</tissue>
    </source>
</reference>
<proteinExistence type="predicted"/>
<keyword evidence="3" id="KW-1185">Reference proteome</keyword>
<evidence type="ECO:0000313" key="2">
    <source>
        <dbReference type="EMBL" id="MPC15773.1"/>
    </source>
</evidence>
<sequence length="222" mass="25016">MFRSCRPNKRKRSVHGIRLDFRGTAQDWVSGECSRTVFRVIEGYGMVIAELYTVFAKDRVTQLRSPPAPTWPHLPRHVQTCFQPPLPPPPGATPSTRLSARPPSRPPLTAVYQTSYGHPSLRQEPSPLDTEITQCAAHTLAAPRYLISRVSSRRELHYRSGIGAAQRTPALHALVLSPRAEWIKLRRARTATLLPPPLLLPIPPHSANHTNKHNFELTKFLR</sequence>
<organism evidence="2 3">
    <name type="scientific">Portunus trituberculatus</name>
    <name type="common">Swimming crab</name>
    <name type="synonym">Neptunus trituberculatus</name>
    <dbReference type="NCBI Taxonomy" id="210409"/>
    <lineage>
        <taxon>Eukaryota</taxon>
        <taxon>Metazoa</taxon>
        <taxon>Ecdysozoa</taxon>
        <taxon>Arthropoda</taxon>
        <taxon>Crustacea</taxon>
        <taxon>Multicrustacea</taxon>
        <taxon>Malacostraca</taxon>
        <taxon>Eumalacostraca</taxon>
        <taxon>Eucarida</taxon>
        <taxon>Decapoda</taxon>
        <taxon>Pleocyemata</taxon>
        <taxon>Brachyura</taxon>
        <taxon>Eubrachyura</taxon>
        <taxon>Portunoidea</taxon>
        <taxon>Portunidae</taxon>
        <taxon>Portuninae</taxon>
        <taxon>Portunus</taxon>
    </lineage>
</organism>
<gene>
    <name evidence="2" type="ORF">E2C01_008577</name>
</gene>
<feature type="compositionally biased region" description="Low complexity" evidence="1">
    <location>
        <begin position="93"/>
        <end position="105"/>
    </location>
</feature>
<evidence type="ECO:0000256" key="1">
    <source>
        <dbReference type="SAM" id="MobiDB-lite"/>
    </source>
</evidence>
<comment type="caution">
    <text evidence="2">The sequence shown here is derived from an EMBL/GenBank/DDBJ whole genome shotgun (WGS) entry which is preliminary data.</text>
</comment>
<dbReference type="AlphaFoldDB" id="A0A5B7D5I9"/>
<name>A0A5B7D5I9_PORTR</name>
<protein>
    <submittedName>
        <fullName evidence="2">Uncharacterized protein</fullName>
    </submittedName>
</protein>
<dbReference type="EMBL" id="VSRR010000454">
    <property type="protein sequence ID" value="MPC15773.1"/>
    <property type="molecule type" value="Genomic_DNA"/>
</dbReference>